<dbReference type="Proteomes" id="UP001084197">
    <property type="component" value="Unassembled WGS sequence"/>
</dbReference>
<dbReference type="AlphaFoldDB" id="A0A9J6RB03"/>
<reference evidence="2" key="1">
    <citation type="submission" date="2022-11" db="EMBL/GenBank/DDBJ databases">
        <title>WGS of Natronobacillus azotifigens 24KS-1, an anaerobic diazotrophic haloalkaliphile from soda-rich habitats.</title>
        <authorList>
            <person name="Sorokin D.Y."/>
            <person name="Merkel A.Y."/>
        </authorList>
    </citation>
    <scope>NUCLEOTIDE SEQUENCE</scope>
    <source>
        <strain evidence="2">24KS-1</strain>
    </source>
</reference>
<gene>
    <name evidence="2" type="ORF">OWO01_06455</name>
</gene>
<evidence type="ECO:0000256" key="1">
    <source>
        <dbReference type="SAM" id="MobiDB-lite"/>
    </source>
</evidence>
<feature type="compositionally biased region" description="Basic residues" evidence="1">
    <location>
        <begin position="41"/>
        <end position="50"/>
    </location>
</feature>
<name>A0A9J6RB03_9BACI</name>
<evidence type="ECO:0000313" key="2">
    <source>
        <dbReference type="EMBL" id="MCZ0702848.1"/>
    </source>
</evidence>
<comment type="caution">
    <text evidence="2">The sequence shown here is derived from an EMBL/GenBank/DDBJ whole genome shotgun (WGS) entry which is preliminary data.</text>
</comment>
<proteinExistence type="predicted"/>
<feature type="compositionally biased region" description="Polar residues" evidence="1">
    <location>
        <begin position="58"/>
        <end position="71"/>
    </location>
</feature>
<dbReference type="EMBL" id="JAPRAT010000009">
    <property type="protein sequence ID" value="MCZ0702848.1"/>
    <property type="molecule type" value="Genomic_DNA"/>
</dbReference>
<evidence type="ECO:0000313" key="3">
    <source>
        <dbReference type="Proteomes" id="UP001084197"/>
    </source>
</evidence>
<keyword evidence="3" id="KW-1185">Reference proteome</keyword>
<protein>
    <submittedName>
        <fullName evidence="2">Uncharacterized protein</fullName>
    </submittedName>
</protein>
<sequence>MLRRLLRYIVRMEASIFVSRKTRPFFRRMEDSVIESDQRKLRTKLVKNHPKTLENTDKSCTGSRQQESADPNQAIIERSKKLREQKRGSGS</sequence>
<organism evidence="2 3">
    <name type="scientific">Natronobacillus azotifigens</name>
    <dbReference type="NCBI Taxonomy" id="472978"/>
    <lineage>
        <taxon>Bacteria</taxon>
        <taxon>Bacillati</taxon>
        <taxon>Bacillota</taxon>
        <taxon>Bacilli</taxon>
        <taxon>Bacillales</taxon>
        <taxon>Bacillaceae</taxon>
        <taxon>Natronobacillus</taxon>
    </lineage>
</organism>
<feature type="region of interest" description="Disordered" evidence="1">
    <location>
        <begin position="37"/>
        <end position="91"/>
    </location>
</feature>
<dbReference type="RefSeq" id="WP_268779618.1">
    <property type="nucleotide sequence ID" value="NZ_JAPRAT010000009.1"/>
</dbReference>
<accession>A0A9J6RB03</accession>